<gene>
    <name evidence="2" type="ORF">BJY01DRAFT_242815</name>
</gene>
<dbReference type="InterPro" id="IPR040840">
    <property type="entry name" value="TcA_TcB_BD"/>
</dbReference>
<dbReference type="Proteomes" id="UP001610446">
    <property type="component" value="Unassembled WGS sequence"/>
</dbReference>
<name>A0ABR4KW40_9EURO</name>
<proteinExistence type="predicted"/>
<organism evidence="2 3">
    <name type="scientific">Aspergillus pseudoustus</name>
    <dbReference type="NCBI Taxonomy" id="1810923"/>
    <lineage>
        <taxon>Eukaryota</taxon>
        <taxon>Fungi</taxon>
        <taxon>Dikarya</taxon>
        <taxon>Ascomycota</taxon>
        <taxon>Pezizomycotina</taxon>
        <taxon>Eurotiomycetes</taxon>
        <taxon>Eurotiomycetidae</taxon>
        <taxon>Eurotiales</taxon>
        <taxon>Aspergillaceae</taxon>
        <taxon>Aspergillus</taxon>
        <taxon>Aspergillus subgen. Nidulantes</taxon>
    </lineage>
</organism>
<feature type="domain" description="Tc toxin complex TcA C-terminal TcB-binding" evidence="1">
    <location>
        <begin position="28"/>
        <end position="157"/>
    </location>
</feature>
<evidence type="ECO:0000313" key="3">
    <source>
        <dbReference type="Proteomes" id="UP001610446"/>
    </source>
</evidence>
<accession>A0ABR4KW40</accession>
<keyword evidence="3" id="KW-1185">Reference proteome</keyword>
<evidence type="ECO:0000313" key="2">
    <source>
        <dbReference type="EMBL" id="KAL2856477.1"/>
    </source>
</evidence>
<protein>
    <recommendedName>
        <fullName evidence="1">Tc toxin complex TcA C-terminal TcB-binding domain-containing protein</fullName>
    </recommendedName>
</protein>
<reference evidence="2 3" key="1">
    <citation type="submission" date="2024-07" db="EMBL/GenBank/DDBJ databases">
        <title>Section-level genome sequencing and comparative genomics of Aspergillus sections Usti and Cavernicolus.</title>
        <authorList>
            <consortium name="Lawrence Berkeley National Laboratory"/>
            <person name="Nybo J.L."/>
            <person name="Vesth T.C."/>
            <person name="Theobald S."/>
            <person name="Frisvad J.C."/>
            <person name="Larsen T.O."/>
            <person name="Kjaerboelling I."/>
            <person name="Rothschild-Mancinelli K."/>
            <person name="Lyhne E.K."/>
            <person name="Kogle M.E."/>
            <person name="Barry K."/>
            <person name="Clum A."/>
            <person name="Na H."/>
            <person name="Ledsgaard L."/>
            <person name="Lin J."/>
            <person name="Lipzen A."/>
            <person name="Kuo A."/>
            <person name="Riley R."/>
            <person name="Mondo S."/>
            <person name="Labutti K."/>
            <person name="Haridas S."/>
            <person name="Pangalinan J."/>
            <person name="Salamov A.A."/>
            <person name="Simmons B.A."/>
            <person name="Magnuson J.K."/>
            <person name="Chen J."/>
            <person name="Drula E."/>
            <person name="Henrissat B."/>
            <person name="Wiebenga A."/>
            <person name="Lubbers R.J."/>
            <person name="Gomes A.C."/>
            <person name="Makela M.R."/>
            <person name="Stajich J."/>
            <person name="Grigoriev I.V."/>
            <person name="Mortensen U.H."/>
            <person name="De Vries R.P."/>
            <person name="Baker S.E."/>
            <person name="Andersen M.R."/>
        </authorList>
    </citation>
    <scope>NUCLEOTIDE SEQUENCE [LARGE SCALE GENOMIC DNA]</scope>
    <source>
        <strain evidence="2 3">CBS 123904</strain>
    </source>
</reference>
<dbReference type="EMBL" id="JBFXLU010000007">
    <property type="protein sequence ID" value="KAL2856477.1"/>
    <property type="molecule type" value="Genomic_DNA"/>
</dbReference>
<dbReference type="Pfam" id="PF18276">
    <property type="entry name" value="TcA_TcB_BD"/>
    <property type="match status" value="1"/>
</dbReference>
<evidence type="ECO:0000259" key="1">
    <source>
        <dbReference type="Pfam" id="PF18276"/>
    </source>
</evidence>
<sequence>MIGGRLAGIVSTAGAGFPQSLLYGFPPREKQEALFSLPEAIYDIDYPGHYMRRIKSLSLTIPCIASVRSAYTANGGKHTRQENDIRVSDGFGQFESIATSTAQNDSGLFSLNFDDERCLPFEGAGTTSSWRIQLNRDFRQFDYSTISDVIIQVRHTAREGGDMLRDLASSELKTTNLKAIAMAEGQNGLARLLRIRSEFPSQWYSLWNLAAVGVKQEISLDLTNVRFPFVFRQATIKIEKIQLFVFVARAFLQTHDARTLKLVLSEGSGPLTSSQPATFSLAPYSTKQGNRIFRASKDIGKPAGFWNISAAMQTGAKVDPAAIEDILIVCHYSISGL</sequence>
<comment type="caution">
    <text evidence="2">The sequence shown here is derived from an EMBL/GenBank/DDBJ whole genome shotgun (WGS) entry which is preliminary data.</text>
</comment>